<sequence>TTEDNIRKRDRYSSVIFLSISEVSTPNDLSRYSFHSSEQFLQISPSYDLPMGSCQEFQVTVHTSPGPTCGTYNRLYLSLIGSHGETPPIPVNNDHHLLPGSVMLSRWILMNLLFLSSQTCLVLVRANGPLGQVVLVRLRLEAQIGFPNVDWHCNRVEIRQCTKDQEPEPESSETQINGKQTYLSAPLCLLHLNQQGQMVPIAIQLQQTPGPQNPVFLPSDSDCDWLLAKIWVHSADFQGHQLISHYMRTHMMAELCCVATLRQFPEHHPLHQVNTSRHTWNAVGSGLKTIPEILRRASATIHYRSMCVPDDLSDRAVDKLPHSFYAQDALRIWDALHRGDKDIKNDSELQNWITDINKHGFTQNSGGFFNTCWSSLSCFKQIKDLTSSSSGFPQCFHTKAEVSKFLTMFIYSCSALHAAVNFSQLDFALWMPNCPPSMMRPPPQVKGGVTEQDILSFLPGINSTLRVLMALTVLSQPSVDFIPLCHYREAIFRVDAHRRLVEGVQAELKAINDDITERNRHLELPYPYLCPSGIENSVAI</sequence>
<feature type="domain" description="Lipoxygenase" evidence="7">
    <location>
        <begin position="169"/>
        <end position="540"/>
    </location>
</feature>
<dbReference type="InterPro" id="IPR036226">
    <property type="entry name" value="LipOase_C_sf"/>
</dbReference>
<evidence type="ECO:0000313" key="8">
    <source>
        <dbReference type="EMBL" id="MEQ2209494.1"/>
    </source>
</evidence>
<dbReference type="Gene3D" id="2.60.60.20">
    <property type="entry name" value="PLAT/LH2 domain"/>
    <property type="match status" value="1"/>
</dbReference>
<dbReference type="SUPFAM" id="SSF48484">
    <property type="entry name" value="Lipoxigenase"/>
    <property type="match status" value="1"/>
</dbReference>
<keyword evidence="4 6" id="KW-0560">Oxidoreductase</keyword>
<organism evidence="8 9">
    <name type="scientific">Xenoophorus captivus</name>
    <dbReference type="NCBI Taxonomy" id="1517983"/>
    <lineage>
        <taxon>Eukaryota</taxon>
        <taxon>Metazoa</taxon>
        <taxon>Chordata</taxon>
        <taxon>Craniata</taxon>
        <taxon>Vertebrata</taxon>
        <taxon>Euteleostomi</taxon>
        <taxon>Actinopterygii</taxon>
        <taxon>Neopterygii</taxon>
        <taxon>Teleostei</taxon>
        <taxon>Neoteleostei</taxon>
        <taxon>Acanthomorphata</taxon>
        <taxon>Ovalentaria</taxon>
        <taxon>Atherinomorphae</taxon>
        <taxon>Cyprinodontiformes</taxon>
        <taxon>Goodeidae</taxon>
        <taxon>Xenoophorus</taxon>
    </lineage>
</organism>
<dbReference type="PRINTS" id="PR00087">
    <property type="entry name" value="LIPOXYGENASE"/>
</dbReference>
<protein>
    <recommendedName>
        <fullName evidence="7">Lipoxygenase domain-containing protein</fullName>
    </recommendedName>
</protein>
<name>A0ABV0RMQ9_9TELE</name>
<dbReference type="PROSITE" id="PS51393">
    <property type="entry name" value="LIPOXYGENASE_3"/>
    <property type="match status" value="1"/>
</dbReference>
<proteinExistence type="inferred from homology"/>
<dbReference type="Pfam" id="PF00305">
    <property type="entry name" value="Lipoxygenase"/>
    <property type="match status" value="2"/>
</dbReference>
<evidence type="ECO:0000256" key="6">
    <source>
        <dbReference type="RuleBase" id="RU003974"/>
    </source>
</evidence>
<keyword evidence="2 6" id="KW-0479">Metal-binding</keyword>
<dbReference type="EMBL" id="JAHRIN010051395">
    <property type="protein sequence ID" value="MEQ2209494.1"/>
    <property type="molecule type" value="Genomic_DNA"/>
</dbReference>
<evidence type="ECO:0000256" key="4">
    <source>
        <dbReference type="ARBA" id="ARBA00023002"/>
    </source>
</evidence>
<dbReference type="InterPro" id="IPR013819">
    <property type="entry name" value="LipOase_C"/>
</dbReference>
<dbReference type="Gene3D" id="1.20.245.10">
    <property type="entry name" value="Lipoxygenase-1, Domain 5"/>
    <property type="match status" value="1"/>
</dbReference>
<feature type="non-terminal residue" evidence="8">
    <location>
        <position position="1"/>
    </location>
</feature>
<keyword evidence="3 6" id="KW-0223">Dioxygenase</keyword>
<dbReference type="PROSITE" id="PS00711">
    <property type="entry name" value="LIPOXYGENASE_1"/>
    <property type="match status" value="1"/>
</dbReference>
<dbReference type="SUPFAM" id="SSF49723">
    <property type="entry name" value="Lipase/lipooxygenase domain (PLAT/LH2 domain)"/>
    <property type="match status" value="1"/>
</dbReference>
<evidence type="ECO:0000256" key="2">
    <source>
        <dbReference type="ARBA" id="ARBA00022723"/>
    </source>
</evidence>
<dbReference type="InterPro" id="IPR036392">
    <property type="entry name" value="PLAT/LH2_dom_sf"/>
</dbReference>
<gene>
    <name evidence="8" type="ORF">XENOCAPTIV_030881</name>
</gene>
<dbReference type="PANTHER" id="PTHR11771">
    <property type="entry name" value="LIPOXYGENASE"/>
    <property type="match status" value="1"/>
</dbReference>
<evidence type="ECO:0000259" key="7">
    <source>
        <dbReference type="PROSITE" id="PS51393"/>
    </source>
</evidence>
<reference evidence="8 9" key="1">
    <citation type="submission" date="2021-06" db="EMBL/GenBank/DDBJ databases">
        <authorList>
            <person name="Palmer J.M."/>
        </authorList>
    </citation>
    <scope>NUCLEOTIDE SEQUENCE [LARGE SCALE GENOMIC DNA]</scope>
    <source>
        <strain evidence="8 9">XC_2019</strain>
        <tissue evidence="8">Muscle</tissue>
    </source>
</reference>
<comment type="similarity">
    <text evidence="6">Belongs to the lipoxygenase family.</text>
</comment>
<comment type="caution">
    <text evidence="8">The sequence shown here is derived from an EMBL/GenBank/DDBJ whole genome shotgun (WGS) entry which is preliminary data.</text>
</comment>
<evidence type="ECO:0000256" key="3">
    <source>
        <dbReference type="ARBA" id="ARBA00022964"/>
    </source>
</evidence>
<comment type="cofactor">
    <cofactor evidence="1 6">
        <name>Fe cation</name>
        <dbReference type="ChEBI" id="CHEBI:24875"/>
    </cofactor>
</comment>
<keyword evidence="9" id="KW-1185">Reference proteome</keyword>
<dbReference type="InterPro" id="IPR020833">
    <property type="entry name" value="LipOase_Fe_BS"/>
</dbReference>
<accession>A0ABV0RMQ9</accession>
<dbReference type="Proteomes" id="UP001434883">
    <property type="component" value="Unassembled WGS sequence"/>
</dbReference>
<dbReference type="Gene3D" id="3.10.450.60">
    <property type="match status" value="1"/>
</dbReference>
<evidence type="ECO:0000256" key="1">
    <source>
        <dbReference type="ARBA" id="ARBA00001962"/>
    </source>
</evidence>
<dbReference type="InterPro" id="IPR000907">
    <property type="entry name" value="LipOase"/>
</dbReference>
<keyword evidence="5 6" id="KW-0408">Iron</keyword>
<evidence type="ECO:0000256" key="5">
    <source>
        <dbReference type="ARBA" id="ARBA00023004"/>
    </source>
</evidence>
<evidence type="ECO:0000313" key="9">
    <source>
        <dbReference type="Proteomes" id="UP001434883"/>
    </source>
</evidence>